<name>A0ABD1GY03_SALDI</name>
<evidence type="ECO:0000313" key="2">
    <source>
        <dbReference type="Proteomes" id="UP001567538"/>
    </source>
</evidence>
<sequence>MRRFRADPLPLGRHRALPQKVVVGRRGVTDGCWAAYLSRNGASLSTLRAVISGLVVGLVGSRSNLQAEKWTAGRAETALGPRIRPSAWLPLRVLGLGSKGPLYLFL</sequence>
<protein>
    <submittedName>
        <fullName evidence="1">Uncharacterized protein</fullName>
    </submittedName>
</protein>
<proteinExistence type="predicted"/>
<comment type="caution">
    <text evidence="1">The sequence shown here is derived from an EMBL/GenBank/DDBJ whole genome shotgun (WGS) entry which is preliminary data.</text>
</comment>
<organism evidence="1 2">
    <name type="scientific">Salvia divinorum</name>
    <name type="common">Maria pastora</name>
    <name type="synonym">Diviner's sage</name>
    <dbReference type="NCBI Taxonomy" id="28513"/>
    <lineage>
        <taxon>Eukaryota</taxon>
        <taxon>Viridiplantae</taxon>
        <taxon>Streptophyta</taxon>
        <taxon>Embryophyta</taxon>
        <taxon>Tracheophyta</taxon>
        <taxon>Spermatophyta</taxon>
        <taxon>Magnoliopsida</taxon>
        <taxon>eudicotyledons</taxon>
        <taxon>Gunneridae</taxon>
        <taxon>Pentapetalae</taxon>
        <taxon>asterids</taxon>
        <taxon>lamiids</taxon>
        <taxon>Lamiales</taxon>
        <taxon>Lamiaceae</taxon>
        <taxon>Nepetoideae</taxon>
        <taxon>Mentheae</taxon>
        <taxon>Salviinae</taxon>
        <taxon>Salvia</taxon>
        <taxon>Salvia subgen. Calosphace</taxon>
    </lineage>
</organism>
<dbReference type="AlphaFoldDB" id="A0ABD1GY03"/>
<accession>A0ABD1GY03</accession>
<reference evidence="1 2" key="1">
    <citation type="submission" date="2024-06" db="EMBL/GenBank/DDBJ databases">
        <title>A chromosome level genome sequence of Diviner's sage (Salvia divinorum).</title>
        <authorList>
            <person name="Ford S.A."/>
            <person name="Ro D.-K."/>
            <person name="Ness R.W."/>
            <person name="Phillips M.A."/>
        </authorList>
    </citation>
    <scope>NUCLEOTIDE SEQUENCE [LARGE SCALE GENOMIC DNA]</scope>
    <source>
        <strain evidence="1">SAF-2024a</strain>
        <tissue evidence="1">Leaf</tissue>
    </source>
</reference>
<dbReference type="EMBL" id="JBEAFC010000007">
    <property type="protein sequence ID" value="KAL1548992.1"/>
    <property type="molecule type" value="Genomic_DNA"/>
</dbReference>
<dbReference type="Proteomes" id="UP001567538">
    <property type="component" value="Unassembled WGS sequence"/>
</dbReference>
<evidence type="ECO:0000313" key="1">
    <source>
        <dbReference type="EMBL" id="KAL1548992.1"/>
    </source>
</evidence>
<gene>
    <name evidence="1" type="ORF">AAHA92_17152</name>
</gene>
<keyword evidence="2" id="KW-1185">Reference proteome</keyword>